<name>A0A9D2WRZ6_9FIRM</name>
<dbReference type="Proteomes" id="UP000798488">
    <property type="component" value="Unassembled WGS sequence"/>
</dbReference>
<accession>A0A9D2WRZ6</accession>
<dbReference type="NCBIfam" id="TIGR04282">
    <property type="entry name" value="glyco_like_cofC"/>
    <property type="match status" value="1"/>
</dbReference>
<dbReference type="PANTHER" id="PTHR36529">
    <property type="entry name" value="SLL1095 PROTEIN"/>
    <property type="match status" value="1"/>
</dbReference>
<proteinExistence type="predicted"/>
<dbReference type="AlphaFoldDB" id="A0A9D2WRZ6"/>
<dbReference type="EMBL" id="LSRS01000003">
    <property type="protein sequence ID" value="KAF1085522.1"/>
    <property type="molecule type" value="Genomic_DNA"/>
</dbReference>
<dbReference type="PANTHER" id="PTHR36529:SF1">
    <property type="entry name" value="GLYCOSYLTRANSFERASE"/>
    <property type="match status" value="1"/>
</dbReference>
<sequence>MGKPALVVMARVPSAEGKSRLSKVLAPEQRETLQWAFLLDTMEKVRQLAGVKVYIAATPPDRINELRQALNPRATIIPQPNGDLGQRMLSALYYAHGLGYSPVILIGTDTPLLPTAYLTKAINMLDKYHVVCGPALDGGYYLIGMGRPREGLFQDIHWGGSDVLQRTVNACRRYHLTYGLLEPLSDVDRPPDLLALAGKIKKMYPGHPDFPIRTGRFLAKLHFRHS</sequence>
<keyword evidence="1" id="KW-0808">Transferase</keyword>
<reference evidence="1" key="1">
    <citation type="submission" date="2016-02" db="EMBL/GenBank/DDBJ databases">
        <title>Draft Genome Sequence of Sporotomaculum syntrophicum Strain FB, a Syntrophic Benzoate Degrader.</title>
        <authorList>
            <person name="Nobu M.K."/>
            <person name="Narihiro T."/>
            <person name="Qiu Y.-L."/>
            <person name="Ohashi A."/>
            <person name="Liu W.-T."/>
            <person name="Yuji S."/>
        </authorList>
    </citation>
    <scope>NUCLEOTIDE SEQUENCE</scope>
    <source>
        <strain evidence="1">FB</strain>
    </source>
</reference>
<dbReference type="GO" id="GO:0043814">
    <property type="term" value="F:phospholactate guanylyltransferase activity"/>
    <property type="evidence" value="ECO:0007669"/>
    <property type="project" value="UniProtKB-EC"/>
</dbReference>
<protein>
    <submittedName>
        <fullName evidence="1">2-phospho-L-lactate guanylyltransferase</fullName>
        <ecNumber evidence="1">2.7.7.68</ecNumber>
    </submittedName>
</protein>
<dbReference type="EC" id="2.7.7.68" evidence="1"/>
<dbReference type="Gene3D" id="3.90.550.10">
    <property type="entry name" value="Spore Coat Polysaccharide Biosynthesis Protein SpsA, Chain A"/>
    <property type="match status" value="1"/>
</dbReference>
<gene>
    <name evidence="1" type="primary">cofC_2</name>
    <name evidence="1" type="ORF">SPSYN_01665</name>
</gene>
<evidence type="ECO:0000313" key="2">
    <source>
        <dbReference type="Proteomes" id="UP000798488"/>
    </source>
</evidence>
<organism evidence="1 2">
    <name type="scientific">Sporotomaculum syntrophicum</name>
    <dbReference type="NCBI Taxonomy" id="182264"/>
    <lineage>
        <taxon>Bacteria</taxon>
        <taxon>Bacillati</taxon>
        <taxon>Bacillota</taxon>
        <taxon>Clostridia</taxon>
        <taxon>Eubacteriales</taxon>
        <taxon>Desulfallaceae</taxon>
        <taxon>Sporotomaculum</taxon>
    </lineage>
</organism>
<dbReference type="InterPro" id="IPR029044">
    <property type="entry name" value="Nucleotide-diphossugar_trans"/>
</dbReference>
<keyword evidence="1" id="KW-0548">Nucleotidyltransferase</keyword>
<dbReference type="RefSeq" id="WP_161821972.1">
    <property type="nucleotide sequence ID" value="NZ_LSRS01000003.1"/>
</dbReference>
<evidence type="ECO:0000313" key="1">
    <source>
        <dbReference type="EMBL" id="KAF1085522.1"/>
    </source>
</evidence>
<dbReference type="Pfam" id="PF09837">
    <property type="entry name" value="DUF2064"/>
    <property type="match status" value="1"/>
</dbReference>
<comment type="caution">
    <text evidence="1">The sequence shown here is derived from an EMBL/GenBank/DDBJ whole genome shotgun (WGS) entry which is preliminary data.</text>
</comment>
<dbReference type="OrthoDB" id="9810303at2"/>
<dbReference type="SUPFAM" id="SSF53448">
    <property type="entry name" value="Nucleotide-diphospho-sugar transferases"/>
    <property type="match status" value="1"/>
</dbReference>
<dbReference type="InterPro" id="IPR018641">
    <property type="entry name" value="Trfase_1_rSAM/seldom-assoc"/>
</dbReference>
<keyword evidence="2" id="KW-1185">Reference proteome</keyword>